<proteinExistence type="predicted"/>
<dbReference type="InterPro" id="IPR011049">
    <property type="entry name" value="Serralysin-like_metalloprot_C"/>
</dbReference>
<dbReference type="PROSITE" id="PS00330">
    <property type="entry name" value="HEMOLYSIN_CALCIUM"/>
    <property type="match status" value="12"/>
</dbReference>
<dbReference type="InterPro" id="IPR050557">
    <property type="entry name" value="RTX_toxin/Mannuronan_C5-epim"/>
</dbReference>
<dbReference type="RefSeq" id="WP_164627129.1">
    <property type="nucleotide sequence ID" value="NZ_JAAIVJ010000010.1"/>
</dbReference>
<evidence type="ECO:0000256" key="3">
    <source>
        <dbReference type="SAM" id="MobiDB-lite"/>
    </source>
</evidence>
<dbReference type="PANTHER" id="PTHR38340:SF1">
    <property type="entry name" value="S-LAYER PROTEIN"/>
    <property type="match status" value="1"/>
</dbReference>
<dbReference type="GO" id="GO:0005509">
    <property type="term" value="F:calcium ion binding"/>
    <property type="evidence" value="ECO:0007669"/>
    <property type="project" value="InterPro"/>
</dbReference>
<reference evidence="4 5" key="1">
    <citation type="submission" date="2020-02" db="EMBL/GenBank/DDBJ databases">
        <authorList>
            <person name="Chen W.-M."/>
        </authorList>
    </citation>
    <scope>NUCLEOTIDE SEQUENCE [LARGE SCALE GENOMIC DNA]</scope>
    <source>
        <strain evidence="4 5">KMS-5</strain>
    </source>
</reference>
<dbReference type="PANTHER" id="PTHR38340">
    <property type="entry name" value="S-LAYER PROTEIN"/>
    <property type="match status" value="1"/>
</dbReference>
<comment type="caution">
    <text evidence="4">The sequence shown here is derived from an EMBL/GenBank/DDBJ whole genome shotgun (WGS) entry which is preliminary data.</text>
</comment>
<dbReference type="InterPro" id="IPR001343">
    <property type="entry name" value="Hemolysn_Ca-bd"/>
</dbReference>
<dbReference type="GO" id="GO:0005576">
    <property type="term" value="C:extracellular region"/>
    <property type="evidence" value="ECO:0007669"/>
    <property type="project" value="UniProtKB-SubCell"/>
</dbReference>
<evidence type="ECO:0000256" key="2">
    <source>
        <dbReference type="ARBA" id="ARBA00022525"/>
    </source>
</evidence>
<dbReference type="AlphaFoldDB" id="A0A6M0QVQ6"/>
<dbReference type="EMBL" id="JAAIVJ010000010">
    <property type="protein sequence ID" value="NEY91578.1"/>
    <property type="molecule type" value="Genomic_DNA"/>
</dbReference>
<name>A0A6M0QVQ6_9RHOB</name>
<protein>
    <submittedName>
        <fullName evidence="4">Calcium-binding protein</fullName>
    </submittedName>
</protein>
<gene>
    <name evidence="4" type="ORF">G4Z14_14850</name>
</gene>
<comment type="subcellular location">
    <subcellularLocation>
        <location evidence="1">Secreted</location>
    </subcellularLocation>
</comment>
<dbReference type="Proteomes" id="UP000477782">
    <property type="component" value="Unassembled WGS sequence"/>
</dbReference>
<dbReference type="Pfam" id="PF00353">
    <property type="entry name" value="HemolysinCabind"/>
    <property type="match status" value="12"/>
</dbReference>
<organism evidence="4 5">
    <name type="scientific">Tabrizicola oligotrophica</name>
    <dbReference type="NCBI Taxonomy" id="2710650"/>
    <lineage>
        <taxon>Bacteria</taxon>
        <taxon>Pseudomonadati</taxon>
        <taxon>Pseudomonadota</taxon>
        <taxon>Alphaproteobacteria</taxon>
        <taxon>Rhodobacterales</taxon>
        <taxon>Paracoccaceae</taxon>
        <taxon>Tabrizicola</taxon>
    </lineage>
</organism>
<dbReference type="InterPro" id="IPR018511">
    <property type="entry name" value="Hemolysin-typ_Ca-bd_CS"/>
</dbReference>
<dbReference type="SUPFAM" id="SSF51120">
    <property type="entry name" value="beta-Roll"/>
    <property type="match status" value="10"/>
</dbReference>
<sequence>MALIEGGAGNDSLVSAGTADEIYGYAGDDTLDGGSLNDTLDGGTGLDSMTGGSGDDLYYVDDAGDTVVEAADGGNDTVIASVAHTLADNVEVLILETASSSADINGTGNALNNLIQGNESLSSTGGRNYLSGLAGDDTLYGYNGQDTLDGGTGNDVMYGGTGGDTFIVDSADDVVVELVGEGNTDTVQASISYTLTTPVTTNYIENITLTGTDNLTATGNGLDNTLIGNSGNNTLTGGAGDDVLRGAAAIATLGDDVLDGGAGSDDMTGGNGNDTYYVDTAEVRDANDVIVVVGDQITEYSNYGTDTVHTTIDGYTLGSHLENLIFGAGVVSGTGNGENNTLTGNELDNVLAGGTNADTLIGGAGNDTLDGGAGNDLMQGGAGNDVYKVNTTGDVTDESALDADGTDLVEATATHTLGAGIENLTITSATNISGTGNGLDNVLTGGDGNNRLDGGVGNDSLYGGLGADTLVGGAGVDSLDGGAGDDRYELDNTLDVVSEAADGGTDTVQIAADFTLADNVENLILSGSGHFDGTGNSAANTITGNGGDNALDGGAGSDILTGNAGNDYLDGGTGADLLTGGAGDDEYIVDDAGDIVVEAADGGEDWVGSYITYTLGEQLEHIMLADTDINATGNAKANQIIGGAGANLLSGLNGDDTLAGGDGQDTLNGGFGVDSMAGGAGNDTYIVDVLGDVLVENLDEGTDTVQTALAYTLADNFENLTLSGNDSVSGTGNAAANVLTGNVGKNNLLGLDGDDTLNGGGGADTLNGGAGADSMTGGAGADLYIVDNELDVVVEGEAAGIDTIRTIFSTTLDANVENLTLQGTADLTGTGNASANTIAGNAGANLLEGLAGNDTLTGAGGADTLDGGEGDDSMAGGAGDDTYHVDASGDLITEASLGGTDLVLTTATFTMGAGLEQLTMLGTDNLDATGNGAANTLTGNSGANNLKGGAGDDTLLGAAGADTLNGGTGADELRGGGGNDTYNVNAIGDVVIEGAGAGTDTVLASATVTLSANVENLTMLSTGTYSGTGNALANTITGNGAANIIRGLAGDDVLNGGGGADVLTGGLGADSFVFSSATAGNDTVTDFNALDGGVAEGDLLVFQGLLVGEFSYLGGNAFSGGADNSEARFDATTGKLLVDTDGDGTANLTLTLTGMDAAADLTSADFLWS</sequence>
<accession>A0A6M0QVQ6</accession>
<evidence type="ECO:0000313" key="5">
    <source>
        <dbReference type="Proteomes" id="UP000477782"/>
    </source>
</evidence>
<evidence type="ECO:0000313" key="4">
    <source>
        <dbReference type="EMBL" id="NEY91578.1"/>
    </source>
</evidence>
<dbReference type="Gene3D" id="2.150.10.10">
    <property type="entry name" value="Serralysin-like metalloprotease, C-terminal"/>
    <property type="match status" value="9"/>
</dbReference>
<dbReference type="PRINTS" id="PR00313">
    <property type="entry name" value="CABNDNGRPT"/>
</dbReference>
<feature type="region of interest" description="Disordered" evidence="3">
    <location>
        <begin position="861"/>
        <end position="880"/>
    </location>
</feature>
<evidence type="ECO:0000256" key="1">
    <source>
        <dbReference type="ARBA" id="ARBA00004613"/>
    </source>
</evidence>
<keyword evidence="2" id="KW-0964">Secreted</keyword>
<keyword evidence="5" id="KW-1185">Reference proteome</keyword>